<evidence type="ECO:0000313" key="1">
    <source>
        <dbReference type="EMBL" id="CAE6486539.1"/>
    </source>
</evidence>
<evidence type="ECO:0000313" key="2">
    <source>
        <dbReference type="EMBL" id="SFL88681.1"/>
    </source>
</evidence>
<dbReference type="STRING" id="52442.SAMN05421880_10221"/>
<name>A0A1I4LCL8_9PROT</name>
<gene>
    <name evidence="1" type="ORF">NMYAN_10423</name>
    <name evidence="2" type="ORF">SAMN05421880_10221</name>
</gene>
<dbReference type="EMBL" id="CAJNAP010000001">
    <property type="protein sequence ID" value="CAE6486539.1"/>
    <property type="molecule type" value="Genomic_DNA"/>
</dbReference>
<reference evidence="2 3" key="1">
    <citation type="submission" date="2016-10" db="EMBL/GenBank/DDBJ databases">
        <authorList>
            <person name="de Groot N.N."/>
        </authorList>
    </citation>
    <scope>NUCLEOTIDE SEQUENCE [LARGE SCALE GENOMIC DNA]</scope>
    <source>
        <strain evidence="2 3">Nm146</strain>
    </source>
</reference>
<reference evidence="1" key="2">
    <citation type="submission" date="2021-02" db="EMBL/GenBank/DDBJ databases">
        <authorList>
            <person name="Han P."/>
        </authorList>
    </citation>
    <scope>NUCLEOTIDE SEQUENCE</scope>
    <source>
        <strain evidence="1">Nitrosomonas nitrosa 18-3D</strain>
    </source>
</reference>
<accession>A0A1I4LCL8</accession>
<evidence type="ECO:0000313" key="3">
    <source>
        <dbReference type="Proteomes" id="UP000199561"/>
    </source>
</evidence>
<proteinExistence type="predicted"/>
<protein>
    <submittedName>
        <fullName evidence="2">Uncharacterized protein</fullName>
    </submittedName>
</protein>
<organism evidence="2 3">
    <name type="scientific">Nitrosomonas nitrosa</name>
    <dbReference type="NCBI Taxonomy" id="52442"/>
    <lineage>
        <taxon>Bacteria</taxon>
        <taxon>Pseudomonadati</taxon>
        <taxon>Pseudomonadota</taxon>
        <taxon>Betaproteobacteria</taxon>
        <taxon>Nitrosomonadales</taxon>
        <taxon>Nitrosomonadaceae</taxon>
        <taxon>Nitrosomonas</taxon>
    </lineage>
</organism>
<sequence length="211" mass="22347">MGGSWGDSPTYIDNLPGMISLINNSGGNGSIPACNTANAPTGFSYSQSGNVVTITTNGQCIKVPNMATNFCETPAQPTQTGISVFTTSEVTSAEWRGITFSSSFPTDPLASMTGTFKQCTINAPAEQTNLVVNSDTCMDMTEELEASFASLIEQGYATVTPPITFASKSTYSSQAVADCFATDADSIYDAFTQQVWIKQNGQFVEISNPNQ</sequence>
<dbReference type="RefSeq" id="WP_244887947.1">
    <property type="nucleotide sequence ID" value="NZ_FOUF01000002.1"/>
</dbReference>
<dbReference type="Proteomes" id="UP000199561">
    <property type="component" value="Unassembled WGS sequence"/>
</dbReference>
<dbReference type="Proteomes" id="UP000601736">
    <property type="component" value="Unassembled WGS sequence"/>
</dbReference>
<keyword evidence="3" id="KW-1185">Reference proteome</keyword>
<dbReference type="AlphaFoldDB" id="A0A1I4LCL8"/>
<dbReference type="EMBL" id="FOUF01000002">
    <property type="protein sequence ID" value="SFL88681.1"/>
    <property type="molecule type" value="Genomic_DNA"/>
</dbReference>